<dbReference type="Gene3D" id="3.20.20.300">
    <property type="entry name" value="Glycoside hydrolase, family 3, N-terminal domain"/>
    <property type="match status" value="1"/>
</dbReference>
<evidence type="ECO:0000256" key="9">
    <source>
        <dbReference type="ARBA" id="ARBA00022729"/>
    </source>
</evidence>
<feature type="signal peptide" evidence="18">
    <location>
        <begin position="1"/>
        <end position="31"/>
    </location>
</feature>
<dbReference type="Pfam" id="PF01915">
    <property type="entry name" value="Glyco_hydro_3_C"/>
    <property type="match status" value="1"/>
</dbReference>
<evidence type="ECO:0000256" key="6">
    <source>
        <dbReference type="ARBA" id="ARBA00022617"/>
    </source>
</evidence>
<dbReference type="InterPro" id="IPR017853">
    <property type="entry name" value="GH"/>
</dbReference>
<dbReference type="GO" id="GO:0016020">
    <property type="term" value="C:membrane"/>
    <property type="evidence" value="ECO:0007669"/>
    <property type="project" value="UniProtKB-SubCell"/>
</dbReference>
<dbReference type="Pfam" id="PF22099">
    <property type="entry name" value="MRS2-like"/>
    <property type="match status" value="1"/>
</dbReference>
<reference evidence="20" key="1">
    <citation type="submission" date="2021-01" db="EMBL/GenBank/DDBJ databases">
        <authorList>
            <person name="Bezrukov I."/>
        </authorList>
    </citation>
    <scope>NUCLEOTIDE SEQUENCE</scope>
</reference>
<dbReference type="FunFam" id="3.40.50.1700:FF:000001">
    <property type="entry name" value="probable beta-D-xylosidase 2"/>
    <property type="match status" value="1"/>
</dbReference>
<feature type="transmembrane region" description="Helical" evidence="17">
    <location>
        <begin position="1105"/>
        <end position="1126"/>
    </location>
</feature>
<dbReference type="PANTHER" id="PTHR42721:SF14">
    <property type="entry name" value="BETA-D-XYLOSIDASE 4-RELATED"/>
    <property type="match status" value="1"/>
</dbReference>
<evidence type="ECO:0000256" key="17">
    <source>
        <dbReference type="SAM" id="Phobius"/>
    </source>
</evidence>
<dbReference type="Pfam" id="PF00173">
    <property type="entry name" value="Cyt-b5"/>
    <property type="match status" value="1"/>
</dbReference>
<dbReference type="InterPro" id="IPR013783">
    <property type="entry name" value="Ig-like_fold"/>
</dbReference>
<dbReference type="FunFam" id="3.10.120.10:FF:000001">
    <property type="entry name" value="Cytochrome b5 reductase 4"/>
    <property type="match status" value="1"/>
</dbReference>
<keyword evidence="12" id="KW-0408">Iron</keyword>
<dbReference type="Gene3D" id="2.40.128.330">
    <property type="match status" value="1"/>
</dbReference>
<dbReference type="GO" id="GO:0048046">
    <property type="term" value="C:apoplast"/>
    <property type="evidence" value="ECO:0007669"/>
    <property type="project" value="TreeGrafter"/>
</dbReference>
<keyword evidence="6" id="KW-0349">Heme</keyword>
<feature type="transmembrane region" description="Helical" evidence="17">
    <location>
        <begin position="1138"/>
        <end position="1163"/>
    </location>
</feature>
<dbReference type="Proteomes" id="UP000682877">
    <property type="component" value="Chromosome 6"/>
</dbReference>
<dbReference type="FunFam" id="3.20.20.300:FF:000004">
    <property type="entry name" value="probable beta-D-xylosidase 7"/>
    <property type="match status" value="1"/>
</dbReference>
<dbReference type="InterPro" id="IPR039204">
    <property type="entry name" value="MRS2-like"/>
</dbReference>
<dbReference type="InterPro" id="IPR036881">
    <property type="entry name" value="Glyco_hydro_3_C_sf"/>
</dbReference>
<dbReference type="CDD" id="cd12823">
    <property type="entry name" value="Mrs2_Mfm1p-like"/>
    <property type="match status" value="1"/>
</dbReference>
<dbReference type="Pfam" id="PF00933">
    <property type="entry name" value="Glyco_hydro_3"/>
    <property type="match status" value="1"/>
</dbReference>
<evidence type="ECO:0000256" key="14">
    <source>
        <dbReference type="ARBA" id="ARBA00023180"/>
    </source>
</evidence>
<evidence type="ECO:0000256" key="8">
    <source>
        <dbReference type="ARBA" id="ARBA00022723"/>
    </source>
</evidence>
<dbReference type="GO" id="GO:0045493">
    <property type="term" value="P:xylan catabolic process"/>
    <property type="evidence" value="ECO:0007669"/>
    <property type="project" value="InterPro"/>
</dbReference>
<evidence type="ECO:0000256" key="1">
    <source>
        <dbReference type="ARBA" id="ARBA00004141"/>
    </source>
</evidence>
<dbReference type="PROSITE" id="PS50255">
    <property type="entry name" value="CYTOCHROME_B5_2"/>
    <property type="match status" value="1"/>
</dbReference>
<dbReference type="GO" id="GO:0020037">
    <property type="term" value="F:heme binding"/>
    <property type="evidence" value="ECO:0007669"/>
    <property type="project" value="InterPro"/>
</dbReference>
<keyword evidence="5" id="KW-0964">Secreted</keyword>
<dbReference type="SUPFAM" id="SSF144083">
    <property type="entry name" value="Magnesium transport protein CorA, transmembrane region"/>
    <property type="match status" value="1"/>
</dbReference>
<protein>
    <recommendedName>
        <fullName evidence="19">Cytochrome b5 heme-binding domain-containing protein</fullName>
    </recommendedName>
</protein>
<keyword evidence="9 18" id="KW-0732">Signal</keyword>
<dbReference type="InterPro" id="IPR001199">
    <property type="entry name" value="Cyt_B5-like_heme/steroid-bd"/>
</dbReference>
<evidence type="ECO:0000256" key="3">
    <source>
        <dbReference type="ARBA" id="ARBA00005336"/>
    </source>
</evidence>
<comment type="subcellular location">
    <subcellularLocation>
        <location evidence="1">Membrane</location>
        <topology evidence="1">Multi-pass membrane protein</topology>
    </subcellularLocation>
    <subcellularLocation>
        <location evidence="2">Secreted</location>
    </subcellularLocation>
</comment>
<evidence type="ECO:0000313" key="20">
    <source>
        <dbReference type="EMBL" id="CAE6092946.1"/>
    </source>
</evidence>
<evidence type="ECO:0000256" key="10">
    <source>
        <dbReference type="ARBA" id="ARBA00022801"/>
    </source>
</evidence>
<evidence type="ECO:0000256" key="4">
    <source>
        <dbReference type="ARBA" id="ARBA00007535"/>
    </source>
</evidence>
<dbReference type="SMART" id="SM01217">
    <property type="entry name" value="Fn3_like"/>
    <property type="match status" value="1"/>
</dbReference>
<proteinExistence type="inferred from homology"/>
<dbReference type="PANTHER" id="PTHR42721">
    <property type="entry name" value="SUGAR HYDROLASE-RELATED"/>
    <property type="match status" value="1"/>
</dbReference>
<dbReference type="SUPFAM" id="SSF55856">
    <property type="entry name" value="Cytochrome b5-like heme/steroid binding domain"/>
    <property type="match status" value="1"/>
</dbReference>
<feature type="chain" id="PRO_5035918137" description="Cytochrome b5 heme-binding domain-containing protein" evidence="18">
    <location>
        <begin position="32"/>
        <end position="1385"/>
    </location>
</feature>
<evidence type="ECO:0000313" key="21">
    <source>
        <dbReference type="Proteomes" id="UP000682877"/>
    </source>
</evidence>
<accession>A0A8S2AG55</accession>
<evidence type="ECO:0000256" key="18">
    <source>
        <dbReference type="SAM" id="SignalP"/>
    </source>
</evidence>
<name>A0A8S2AG55_ARAAE</name>
<evidence type="ECO:0000256" key="15">
    <source>
        <dbReference type="ARBA" id="ARBA00023295"/>
    </source>
</evidence>
<keyword evidence="14" id="KW-0325">Glycoprotein</keyword>
<evidence type="ECO:0000256" key="13">
    <source>
        <dbReference type="ARBA" id="ARBA00023136"/>
    </source>
</evidence>
<dbReference type="Gene3D" id="1.20.58.340">
    <property type="entry name" value="Magnesium transport protein CorA, transmembrane region"/>
    <property type="match status" value="1"/>
</dbReference>
<evidence type="ECO:0000256" key="12">
    <source>
        <dbReference type="ARBA" id="ARBA00023004"/>
    </source>
</evidence>
<feature type="domain" description="Cytochrome b5 heme-binding" evidence="19">
    <location>
        <begin position="1300"/>
        <end position="1376"/>
    </location>
</feature>
<organism evidence="20 21">
    <name type="scientific">Arabidopsis arenosa</name>
    <name type="common">Sand rock-cress</name>
    <name type="synonym">Cardaminopsis arenosa</name>
    <dbReference type="NCBI Taxonomy" id="38785"/>
    <lineage>
        <taxon>Eukaryota</taxon>
        <taxon>Viridiplantae</taxon>
        <taxon>Streptophyta</taxon>
        <taxon>Embryophyta</taxon>
        <taxon>Tracheophyta</taxon>
        <taxon>Spermatophyta</taxon>
        <taxon>Magnoliopsida</taxon>
        <taxon>eudicotyledons</taxon>
        <taxon>Gunneridae</taxon>
        <taxon>Pentapetalae</taxon>
        <taxon>rosids</taxon>
        <taxon>malvids</taxon>
        <taxon>Brassicales</taxon>
        <taxon>Brassicaceae</taxon>
        <taxon>Camelineae</taxon>
        <taxon>Arabidopsis</taxon>
    </lineage>
</organism>
<dbReference type="InterPro" id="IPR036962">
    <property type="entry name" value="Glyco_hydro_3_N_sf"/>
</dbReference>
<keyword evidence="7 17" id="KW-0812">Transmembrane</keyword>
<evidence type="ECO:0000259" key="19">
    <source>
        <dbReference type="PROSITE" id="PS50255"/>
    </source>
</evidence>
<dbReference type="GO" id="GO:0031222">
    <property type="term" value="P:arabinan catabolic process"/>
    <property type="evidence" value="ECO:0007669"/>
    <property type="project" value="TreeGrafter"/>
</dbReference>
<dbReference type="FunFam" id="2.40.128.330:FF:000001">
    <property type="entry name" value="Magnesium transporter MRS2-1"/>
    <property type="match status" value="1"/>
</dbReference>
<evidence type="ECO:0000256" key="11">
    <source>
        <dbReference type="ARBA" id="ARBA00022989"/>
    </source>
</evidence>
<evidence type="ECO:0000256" key="5">
    <source>
        <dbReference type="ARBA" id="ARBA00022525"/>
    </source>
</evidence>
<dbReference type="GO" id="GO:0009044">
    <property type="term" value="F:xylan 1,4-beta-xylosidase activity"/>
    <property type="evidence" value="ECO:0007669"/>
    <property type="project" value="InterPro"/>
</dbReference>
<dbReference type="GO" id="GO:0015095">
    <property type="term" value="F:magnesium ion transmembrane transporter activity"/>
    <property type="evidence" value="ECO:0007669"/>
    <property type="project" value="UniProtKB-ARBA"/>
</dbReference>
<dbReference type="InterPro" id="IPR036400">
    <property type="entry name" value="Cyt_B5-like_heme/steroid_sf"/>
</dbReference>
<dbReference type="SUPFAM" id="SSF51445">
    <property type="entry name" value="(Trans)glycosidases"/>
    <property type="match status" value="1"/>
</dbReference>
<feature type="coiled-coil region" evidence="16">
    <location>
        <begin position="961"/>
        <end position="988"/>
    </location>
</feature>
<keyword evidence="15" id="KW-0326">Glycosidase</keyword>
<dbReference type="InterPro" id="IPR002772">
    <property type="entry name" value="Glyco_hydro_3_C"/>
</dbReference>
<dbReference type="InterPro" id="IPR026891">
    <property type="entry name" value="Fn3-like"/>
</dbReference>
<dbReference type="SUPFAM" id="SSF52279">
    <property type="entry name" value="Beta-D-glucan exohydrolase, C-terminal domain"/>
    <property type="match status" value="1"/>
</dbReference>
<keyword evidence="13 17" id="KW-0472">Membrane</keyword>
<dbReference type="Pfam" id="PF14310">
    <property type="entry name" value="Fn3-like"/>
    <property type="match status" value="1"/>
</dbReference>
<dbReference type="GO" id="GO:0046872">
    <property type="term" value="F:metal ion binding"/>
    <property type="evidence" value="ECO:0007669"/>
    <property type="project" value="UniProtKB-KW"/>
</dbReference>
<dbReference type="InterPro" id="IPR045863">
    <property type="entry name" value="CorA_TM1_TM2"/>
</dbReference>
<dbReference type="Gene3D" id="3.10.120.10">
    <property type="entry name" value="Cytochrome b5-like heme/steroid binding domain"/>
    <property type="match status" value="1"/>
</dbReference>
<evidence type="ECO:0000256" key="2">
    <source>
        <dbReference type="ARBA" id="ARBA00004613"/>
    </source>
</evidence>
<dbReference type="GO" id="GO:0046556">
    <property type="term" value="F:alpha-L-arabinofuranosidase activity"/>
    <property type="evidence" value="ECO:0007669"/>
    <property type="project" value="TreeGrafter"/>
</dbReference>
<evidence type="ECO:0000256" key="16">
    <source>
        <dbReference type="SAM" id="Coils"/>
    </source>
</evidence>
<keyword evidence="21" id="KW-1185">Reference proteome</keyword>
<keyword evidence="16" id="KW-0175">Coiled coil</keyword>
<dbReference type="EMBL" id="LR999456">
    <property type="protein sequence ID" value="CAE6092946.1"/>
    <property type="molecule type" value="Genomic_DNA"/>
</dbReference>
<dbReference type="Gene3D" id="3.40.50.1700">
    <property type="entry name" value="Glycoside hydrolase family 3 C-terminal domain"/>
    <property type="match status" value="1"/>
</dbReference>
<keyword evidence="8" id="KW-0479">Metal-binding</keyword>
<dbReference type="Gene3D" id="2.60.40.10">
    <property type="entry name" value="Immunoglobulins"/>
    <property type="match status" value="1"/>
</dbReference>
<comment type="similarity">
    <text evidence="3">Belongs to the glycosyl hydrolase 3 family.</text>
</comment>
<keyword evidence="11 17" id="KW-1133">Transmembrane helix</keyword>
<dbReference type="InterPro" id="IPR018506">
    <property type="entry name" value="Cyt_B5_heme-BS"/>
</dbReference>
<evidence type="ECO:0000256" key="7">
    <source>
        <dbReference type="ARBA" id="ARBA00022692"/>
    </source>
</evidence>
<dbReference type="SMART" id="SM01117">
    <property type="entry name" value="Cyt-b5"/>
    <property type="match status" value="1"/>
</dbReference>
<dbReference type="InterPro" id="IPR044993">
    <property type="entry name" value="BXL"/>
</dbReference>
<sequence length="1385" mass="152176">MGRGNRAPSSICPVLLCFFLFISFVSEPTNAQSLPAFACNVAGNPSLAGFGFCNTTLNIETRVADLVGRLTLQEKIRFLGSSGNGASRLGIPTYEWWAEALHGVSYIGPATRFTELVPSARCFPQVILTAASFNVSLFKAIGKVVSTEARAMYNVGLAGLTYWSPNVNIFGDPRWGRGQETPGEDPTLSSKYAVAYVKGLQETDGRDPNRLKVAACCKHSTAYDLEKWKGVSRYTFNAVVTQQDLDDTYNAPFKSCVIDGNVASVMCSYNQVNGKPTCADPDLLSGLIRGQWKLNGYIVSDCDSLGILYGSQHYTKTPEEAAAKSILAGLDLNCGSFLGNHTENAVKEGLIEEAAINKAISNNFATLMRLGFFDGNPKNQPYGGLGPKDVCTVEHRELAAETARQGIVLLKNSAGSLPLSPSAIKTLAVIGPNANVTRTMIGNYEGVACKYITPLQGLVTTVLTTKYHRGCSNVTCTEADLDSAMTLAASADATVLVMGADQSIEKETLDRIDLNLPGKQQELVTQVAKAAKGPVVLVIMSGGAFDITFAKNDEKITGIMWVGYPGEAGGLAISDVIFGRHNPSGKLPMTWYPQSYVEKVPMTNMNMRPDKSNGYPGRTYRFYTGETVYAFGDGLSYTNFSHQILKAPKLVSLDLDDSHACRSSECQSVDAIGPHCVNAVGGGSNFEVQLKVRNVGDREGSHTLFLFTTPPEVHGSPRKHLLGFEKIRLGENEETVVRFNVDVCKDLSVVDEIGKRKIALGHHLLHALGLRSEESEMLPDGELIPVDSSAVVTAKRKTSQLSRSWISIDATGQKTVLDVDKHVIMHRVQIHARDLRILDPNLFYPSAILGRERAIVLNLEHIKAIITAEEVLIRDSSDENVIPVLEEFQRRLPVGNEAHGAHGDGDVGEEDESPFEFRALEVALEAICSFLAARTTELEKSAYPALDELTLKISSRNLERVRKLKSAMTRLTARVQKVRDELEQLLDDDGDMADLYLTRKLVGASSSISVSDEPIWYPTSPTIGSKISRASRVSLATVRGDDEDDVEELEMLLEAYFMQIDSTLNKLTELREYIDDTEDYINIQAIVNVYLQLDNHRNQLIQLELMLSSGTVCVSMYSMIAGIFGMNIPYTWNQDHGYIFKWVVSLTGTFCAILFVIILSLLLEAQFKLNMDSTKYDDDFTFSKVAPPDSEAVLEAKALASDVGSITLKDGLDQQSNGLIWKDKSLPPKEETIGSLSFNVIDSSSLKKQSNESSETFKTPARKPVTRTKVPFEKGYSQMDWLKLTRTHPDLAGLKGESNKRLIPMDEVKKHRSGDSMWTVLKGRVYNISPYMNFHPGGVDMLMKAVGRDGTLLFNKYHAWVNVDMLLEKCLVGVLDVTKVKKQEP</sequence>
<keyword evidence="10" id="KW-0378">Hydrolase</keyword>
<dbReference type="InterPro" id="IPR001764">
    <property type="entry name" value="Glyco_hydro_3_N"/>
</dbReference>
<gene>
    <name evidence="20" type="ORF">AARE701A_LOCUS14856</name>
</gene>
<comment type="similarity">
    <text evidence="4">Belongs to the CorA metal ion transporter (MIT) (TC 1.A.35.5) family.</text>
</comment>
<dbReference type="PROSITE" id="PS00191">
    <property type="entry name" value="CYTOCHROME_B5_1"/>
    <property type="match status" value="1"/>
</dbReference>